<dbReference type="InterPro" id="IPR053164">
    <property type="entry name" value="IS1016-like_transposase"/>
</dbReference>
<name>A0A915NRH5_9BILA</name>
<dbReference type="PANTHER" id="PTHR47163">
    <property type="entry name" value="DDE_TNP_IS1595 DOMAIN-CONTAINING PROTEIN"/>
    <property type="match status" value="1"/>
</dbReference>
<accession>A0A915NRH5</accession>
<proteinExistence type="predicted"/>
<organism evidence="1 2">
    <name type="scientific">Meloidogyne floridensis</name>
    <dbReference type="NCBI Taxonomy" id="298350"/>
    <lineage>
        <taxon>Eukaryota</taxon>
        <taxon>Metazoa</taxon>
        <taxon>Ecdysozoa</taxon>
        <taxon>Nematoda</taxon>
        <taxon>Chromadorea</taxon>
        <taxon>Rhabditida</taxon>
        <taxon>Tylenchina</taxon>
        <taxon>Tylenchomorpha</taxon>
        <taxon>Tylenchoidea</taxon>
        <taxon>Meloidogynidae</taxon>
        <taxon>Meloidogyninae</taxon>
        <taxon>Meloidogyne</taxon>
    </lineage>
</organism>
<protein>
    <submittedName>
        <fullName evidence="2">ISXO2-like transposase domain-containing protein</fullName>
    </submittedName>
</protein>
<dbReference type="AlphaFoldDB" id="A0A915NRH5"/>
<dbReference type="PANTHER" id="PTHR47163:SF3">
    <property type="entry name" value="PROTEIN CBG18017"/>
    <property type="match status" value="1"/>
</dbReference>
<reference evidence="2" key="1">
    <citation type="submission" date="2022-11" db="UniProtKB">
        <authorList>
            <consortium name="WormBaseParasite"/>
        </authorList>
    </citation>
    <scope>IDENTIFICATION</scope>
</reference>
<evidence type="ECO:0000313" key="1">
    <source>
        <dbReference type="Proteomes" id="UP000887560"/>
    </source>
</evidence>
<dbReference type="Proteomes" id="UP000887560">
    <property type="component" value="Unplaced"/>
</dbReference>
<dbReference type="WBParaSite" id="scf7180000421199.g6477">
    <property type="protein sequence ID" value="scf7180000421199.g6477"/>
    <property type="gene ID" value="scf7180000421199.g6477"/>
</dbReference>
<keyword evidence="1" id="KW-1185">Reference proteome</keyword>
<sequence length="110" mass="13038">MQTPLLFSVQKLDLNRKTVYDWRSLFRDPPYILFDRTEPMGGKGEICQIDEILLRGKRKNNKGRLTIGDLESETRFFYVNRRDKATLHPLIERHIAKGTEVHSDEWRAYS</sequence>
<evidence type="ECO:0000313" key="2">
    <source>
        <dbReference type="WBParaSite" id="scf7180000421199.g6477"/>
    </source>
</evidence>